<evidence type="ECO:0000313" key="2">
    <source>
        <dbReference type="EMBL" id="KAK7363370.1"/>
    </source>
</evidence>
<dbReference type="EMBL" id="JAYMYQ010000001">
    <property type="protein sequence ID" value="KAK7363370.1"/>
    <property type="molecule type" value="Genomic_DNA"/>
</dbReference>
<evidence type="ECO:0000256" key="1">
    <source>
        <dbReference type="SAM" id="MobiDB-lite"/>
    </source>
</evidence>
<reference evidence="2 3" key="1">
    <citation type="submission" date="2024-01" db="EMBL/GenBank/DDBJ databases">
        <title>The genomes of 5 underutilized Papilionoideae crops provide insights into root nodulation and disease resistanc.</title>
        <authorList>
            <person name="Jiang F."/>
        </authorList>
    </citation>
    <scope>NUCLEOTIDE SEQUENCE [LARGE SCALE GENOMIC DNA]</scope>
    <source>
        <strain evidence="2">LVBAO_FW01</strain>
        <tissue evidence="2">Leaves</tissue>
    </source>
</reference>
<name>A0AAN9MYG7_CANGL</name>
<evidence type="ECO:0000313" key="3">
    <source>
        <dbReference type="Proteomes" id="UP001367508"/>
    </source>
</evidence>
<accession>A0AAN9MYG7</accession>
<dbReference type="Proteomes" id="UP001367508">
    <property type="component" value="Unassembled WGS sequence"/>
</dbReference>
<proteinExistence type="predicted"/>
<organism evidence="2 3">
    <name type="scientific">Canavalia gladiata</name>
    <name type="common">Sword bean</name>
    <name type="synonym">Dolichos gladiatus</name>
    <dbReference type="NCBI Taxonomy" id="3824"/>
    <lineage>
        <taxon>Eukaryota</taxon>
        <taxon>Viridiplantae</taxon>
        <taxon>Streptophyta</taxon>
        <taxon>Embryophyta</taxon>
        <taxon>Tracheophyta</taxon>
        <taxon>Spermatophyta</taxon>
        <taxon>Magnoliopsida</taxon>
        <taxon>eudicotyledons</taxon>
        <taxon>Gunneridae</taxon>
        <taxon>Pentapetalae</taxon>
        <taxon>rosids</taxon>
        <taxon>fabids</taxon>
        <taxon>Fabales</taxon>
        <taxon>Fabaceae</taxon>
        <taxon>Papilionoideae</taxon>
        <taxon>50 kb inversion clade</taxon>
        <taxon>NPAAA clade</taxon>
        <taxon>indigoferoid/millettioid clade</taxon>
        <taxon>Phaseoleae</taxon>
        <taxon>Canavalia</taxon>
    </lineage>
</organism>
<protein>
    <submittedName>
        <fullName evidence="2">Uncharacterized protein</fullName>
    </submittedName>
</protein>
<dbReference type="AlphaFoldDB" id="A0AAN9MYG7"/>
<sequence length="135" mass="14751">MYLNVCEQFIIGCAVTSSCFLRILGLMAKNAKMIKAAPASKTQRGTRWDWLEPERAMARARRIQATSLTAAADIAMRPTSVVRSLSSDRILARTGKAVIERATPMKTRKATGSAPLDTVARRTEDVPMPRTTGNA</sequence>
<comment type="caution">
    <text evidence="2">The sequence shown here is derived from an EMBL/GenBank/DDBJ whole genome shotgun (WGS) entry which is preliminary data.</text>
</comment>
<gene>
    <name evidence="2" type="ORF">VNO77_05511</name>
</gene>
<keyword evidence="3" id="KW-1185">Reference proteome</keyword>
<feature type="region of interest" description="Disordered" evidence="1">
    <location>
        <begin position="104"/>
        <end position="135"/>
    </location>
</feature>